<evidence type="ECO:0000313" key="14">
    <source>
        <dbReference type="EMBL" id="KAG5453165.1"/>
    </source>
</evidence>
<evidence type="ECO:0000259" key="13">
    <source>
        <dbReference type="PROSITE" id="PS50157"/>
    </source>
</evidence>
<dbReference type="PROSITE" id="PS50157">
    <property type="entry name" value="ZINC_FINGER_C2H2_2"/>
    <property type="match status" value="2"/>
</dbReference>
<evidence type="ECO:0000313" key="15">
    <source>
        <dbReference type="Proteomes" id="UP000286415"/>
    </source>
</evidence>
<protein>
    <submittedName>
        <fullName evidence="14">Zinc finger protein 296</fullName>
    </submittedName>
</protein>
<dbReference type="FunFam" id="3.30.160.60:FF:000046">
    <property type="entry name" value="Putative B-cell lymphoma/leukemia 11A"/>
    <property type="match status" value="1"/>
</dbReference>
<dbReference type="GO" id="GO:0006357">
    <property type="term" value="P:regulation of transcription by RNA polymerase II"/>
    <property type="evidence" value="ECO:0007669"/>
    <property type="project" value="TreeGrafter"/>
</dbReference>
<dbReference type="PROSITE" id="PS00028">
    <property type="entry name" value="ZINC_FINGER_C2H2_1"/>
    <property type="match status" value="2"/>
</dbReference>
<evidence type="ECO:0000256" key="5">
    <source>
        <dbReference type="ARBA" id="ARBA00022771"/>
    </source>
</evidence>
<evidence type="ECO:0000256" key="7">
    <source>
        <dbReference type="ARBA" id="ARBA00022843"/>
    </source>
</evidence>
<keyword evidence="3" id="KW-0479">Metal-binding</keyword>
<keyword evidence="7" id="KW-0832">Ubl conjugation</keyword>
<keyword evidence="5 11" id="KW-0863">Zinc-finger</keyword>
<gene>
    <name evidence="14" type="ORF">CSKR_106994</name>
</gene>
<dbReference type="GO" id="GO:0003700">
    <property type="term" value="F:DNA-binding transcription factor activity"/>
    <property type="evidence" value="ECO:0007669"/>
    <property type="project" value="TreeGrafter"/>
</dbReference>
<keyword evidence="6" id="KW-0862">Zinc</keyword>
<accession>A0A8T1MWB0</accession>
<dbReference type="Proteomes" id="UP000286415">
    <property type="component" value="Unassembled WGS sequence"/>
</dbReference>
<keyword evidence="15" id="KW-1185">Reference proteome</keyword>
<dbReference type="AlphaFoldDB" id="A0A8T1MWB0"/>
<evidence type="ECO:0000256" key="4">
    <source>
        <dbReference type="ARBA" id="ARBA00022737"/>
    </source>
</evidence>
<evidence type="ECO:0000256" key="12">
    <source>
        <dbReference type="SAM" id="MobiDB-lite"/>
    </source>
</evidence>
<dbReference type="OrthoDB" id="10046198at2759"/>
<evidence type="ECO:0000256" key="3">
    <source>
        <dbReference type="ARBA" id="ARBA00022723"/>
    </source>
</evidence>
<dbReference type="InterPro" id="IPR051497">
    <property type="entry name" value="Dev/Hematopoietic_TF"/>
</dbReference>
<dbReference type="FunFam" id="3.30.160.60:FF:001175">
    <property type="entry name" value="Zinc finger, C2H2 type"/>
    <property type="match status" value="1"/>
</dbReference>
<evidence type="ECO:0000256" key="8">
    <source>
        <dbReference type="ARBA" id="ARBA00023015"/>
    </source>
</evidence>
<evidence type="ECO:0000256" key="6">
    <source>
        <dbReference type="ARBA" id="ARBA00022833"/>
    </source>
</evidence>
<evidence type="ECO:0000256" key="10">
    <source>
        <dbReference type="ARBA" id="ARBA00023242"/>
    </source>
</evidence>
<feature type="region of interest" description="Disordered" evidence="12">
    <location>
        <begin position="327"/>
        <end position="358"/>
    </location>
</feature>
<feature type="domain" description="C2H2-type" evidence="13">
    <location>
        <begin position="463"/>
        <end position="490"/>
    </location>
</feature>
<name>A0A8T1MWB0_CLOSI</name>
<dbReference type="InterPro" id="IPR036236">
    <property type="entry name" value="Znf_C2H2_sf"/>
</dbReference>
<sequence>MESSSLEALSCLQHQLSGSAFTAVVSGHSLVLPSAQHEQYSPDHEQHIYRWSQLEQRSNQSERLTSGKIWKPYNTQSEHHSVSPASALLSTDSLRYRPVFDTWRRCGDEQIPYASSCMAEVSSLVAQTVQFNDASIPKELTNSGMAITCPIDLSTTGAAPVQKMEHLPTIRSTVASSAAASNGMGQRLVETPKFVLDPDVQLRCALCHRQESTAWQFLIHLGAAHAIDLFRLESMKPTPHLSSSLTLTSASQIPAEFQNPRPSPYTDSEMLLTKGANGSPVKKAYSEPALHSTQSLFPALFDAYIRMFQAWNNHFNGPETTQRPVVTRHSVEQSFSPSPLLAPRSSFEHSSPGPNELTSSVARLAESNLFTPDSNLFSAEEHRGKQVQPSYPTFAQISTVGKYPLPICKQSSDELATGGPAVQRRPTTSFSARRDKCEYCGKVFRNCSNLTVHRRSHTGEKPYRCRLCPYACAQSSKLTRHMRTHGGPGTTGSELYCQYCNTPFLLHNTLERHMRKCAKAAKCREDRMTKNGIKVSEDRVGLQRNRGCAWTSERDSPLGKVTPNLLVNGAHRNTQQIT</sequence>
<dbReference type="PANTHER" id="PTHR45993">
    <property type="entry name" value="B-CELL LYMPHOMA/LEUKEMIA 11"/>
    <property type="match status" value="1"/>
</dbReference>
<organism evidence="14 15">
    <name type="scientific">Clonorchis sinensis</name>
    <name type="common">Chinese liver fluke</name>
    <dbReference type="NCBI Taxonomy" id="79923"/>
    <lineage>
        <taxon>Eukaryota</taxon>
        <taxon>Metazoa</taxon>
        <taxon>Spiralia</taxon>
        <taxon>Lophotrochozoa</taxon>
        <taxon>Platyhelminthes</taxon>
        <taxon>Trematoda</taxon>
        <taxon>Digenea</taxon>
        <taxon>Opisthorchiida</taxon>
        <taxon>Opisthorchiata</taxon>
        <taxon>Opisthorchiidae</taxon>
        <taxon>Clonorchis</taxon>
    </lineage>
</organism>
<evidence type="ECO:0000256" key="2">
    <source>
        <dbReference type="ARBA" id="ARBA00022499"/>
    </source>
</evidence>
<keyword evidence="2" id="KW-1017">Isopeptide bond</keyword>
<dbReference type="EMBL" id="NIRI02000013">
    <property type="protein sequence ID" value="KAG5453165.1"/>
    <property type="molecule type" value="Genomic_DNA"/>
</dbReference>
<dbReference type="Gene3D" id="3.30.160.60">
    <property type="entry name" value="Classic Zinc Finger"/>
    <property type="match status" value="2"/>
</dbReference>
<keyword evidence="10" id="KW-0539">Nucleus</keyword>
<dbReference type="GO" id="GO:0005634">
    <property type="term" value="C:nucleus"/>
    <property type="evidence" value="ECO:0007669"/>
    <property type="project" value="UniProtKB-SubCell"/>
</dbReference>
<keyword evidence="4" id="KW-0677">Repeat</keyword>
<dbReference type="GO" id="GO:0008270">
    <property type="term" value="F:zinc ion binding"/>
    <property type="evidence" value="ECO:0007669"/>
    <property type="project" value="UniProtKB-KW"/>
</dbReference>
<feature type="compositionally biased region" description="Polar residues" evidence="12">
    <location>
        <begin position="348"/>
        <end position="358"/>
    </location>
</feature>
<evidence type="ECO:0000256" key="1">
    <source>
        <dbReference type="ARBA" id="ARBA00004123"/>
    </source>
</evidence>
<keyword evidence="9" id="KW-0804">Transcription</keyword>
<comment type="subcellular location">
    <subcellularLocation>
        <location evidence="1">Nucleus</location>
    </subcellularLocation>
</comment>
<reference evidence="14 15" key="2">
    <citation type="journal article" date="2021" name="Genomics">
        <title>High-quality reference genome for Clonorchis sinensis.</title>
        <authorList>
            <person name="Young N.D."/>
            <person name="Stroehlein A.J."/>
            <person name="Kinkar L."/>
            <person name="Wang T."/>
            <person name="Sohn W.M."/>
            <person name="Chang B.C.H."/>
            <person name="Kaur P."/>
            <person name="Weisz D."/>
            <person name="Dudchenko O."/>
            <person name="Aiden E.L."/>
            <person name="Korhonen P.K."/>
            <person name="Gasser R.B."/>
        </authorList>
    </citation>
    <scope>NUCLEOTIDE SEQUENCE [LARGE SCALE GENOMIC DNA]</scope>
    <source>
        <strain evidence="14">Cs-k2</strain>
    </source>
</reference>
<comment type="caution">
    <text evidence="14">The sequence shown here is derived from an EMBL/GenBank/DDBJ whole genome shotgun (WGS) entry which is preliminary data.</text>
</comment>
<dbReference type="InterPro" id="IPR056438">
    <property type="entry name" value="Znf-C2H2_CTCF"/>
</dbReference>
<dbReference type="SMART" id="SM00355">
    <property type="entry name" value="ZnF_C2H2"/>
    <property type="match status" value="4"/>
</dbReference>
<proteinExistence type="predicted"/>
<reference evidence="14 15" key="1">
    <citation type="journal article" date="2018" name="Biotechnol. Adv.">
        <title>Improved genomic resources and new bioinformatic workflow for the carcinogenic parasite Clonorchis sinensis: Biotechnological implications.</title>
        <authorList>
            <person name="Wang D."/>
            <person name="Korhonen P.K."/>
            <person name="Gasser R.B."/>
            <person name="Young N.D."/>
        </authorList>
    </citation>
    <scope>NUCLEOTIDE SEQUENCE [LARGE SCALE GENOMIC DNA]</scope>
    <source>
        <strain evidence="14">Cs-k2</strain>
    </source>
</reference>
<keyword evidence="8" id="KW-0805">Transcription regulation</keyword>
<evidence type="ECO:0000256" key="11">
    <source>
        <dbReference type="PROSITE-ProRule" id="PRU00042"/>
    </source>
</evidence>
<dbReference type="Pfam" id="PF00096">
    <property type="entry name" value="zf-C2H2"/>
    <property type="match status" value="1"/>
</dbReference>
<dbReference type="GO" id="GO:0000978">
    <property type="term" value="F:RNA polymerase II cis-regulatory region sequence-specific DNA binding"/>
    <property type="evidence" value="ECO:0007669"/>
    <property type="project" value="TreeGrafter"/>
</dbReference>
<dbReference type="SUPFAM" id="SSF57667">
    <property type="entry name" value="beta-beta-alpha zinc fingers"/>
    <property type="match status" value="1"/>
</dbReference>
<feature type="domain" description="C2H2-type" evidence="13">
    <location>
        <begin position="435"/>
        <end position="462"/>
    </location>
</feature>
<dbReference type="InterPro" id="IPR013087">
    <property type="entry name" value="Znf_C2H2_type"/>
</dbReference>
<dbReference type="PANTHER" id="PTHR45993:SF6">
    <property type="entry name" value="C2H2-TYPE DOMAIN-CONTAINING PROTEIN"/>
    <property type="match status" value="1"/>
</dbReference>
<evidence type="ECO:0000256" key="9">
    <source>
        <dbReference type="ARBA" id="ARBA00023163"/>
    </source>
</evidence>
<dbReference type="Pfam" id="PF23611">
    <property type="entry name" value="zf-C2H2_16"/>
    <property type="match status" value="1"/>
</dbReference>